<sequence>MLHSIDLFSDLTSGETEEILVGSRRMHYSSNQVLYTPDDRCDSLSLVLEGKLRISKFLPSGQEQIMNRLEKGQMFGEALVFAGRRYASYVVSEVDSEILKIPKKVLLYAFKNQRFLLTYLRSISEKILNLSSIIEILSLSTVKKKIACYLLELSLEKDSQTLKLPCTKKTLASLIGSTREVVSRNFSELERDGIISMPDRNTVEIRNLKHLENLLFD</sequence>
<dbReference type="PROSITE" id="PS50042">
    <property type="entry name" value="CNMP_BINDING_3"/>
    <property type="match status" value="1"/>
</dbReference>
<dbReference type="GO" id="GO:0005829">
    <property type="term" value="C:cytosol"/>
    <property type="evidence" value="ECO:0007669"/>
    <property type="project" value="TreeGrafter"/>
</dbReference>
<accession>A0A101HSA2</accession>
<dbReference type="InterPro" id="IPR012318">
    <property type="entry name" value="HTH_CRP"/>
</dbReference>
<comment type="caution">
    <text evidence="6">The sequence shown here is derived from an EMBL/GenBank/DDBJ whole genome shotgun (WGS) entry which is preliminary data.</text>
</comment>
<evidence type="ECO:0000259" key="4">
    <source>
        <dbReference type="PROSITE" id="PS50042"/>
    </source>
</evidence>
<keyword evidence="2" id="KW-0238">DNA-binding</keyword>
<dbReference type="EMBL" id="LGGP01000010">
    <property type="protein sequence ID" value="KUK82201.1"/>
    <property type="molecule type" value="Genomic_DNA"/>
</dbReference>
<dbReference type="InterPro" id="IPR018490">
    <property type="entry name" value="cNMP-bd_dom_sf"/>
</dbReference>
<dbReference type="CDD" id="cd00092">
    <property type="entry name" value="HTH_CRP"/>
    <property type="match status" value="1"/>
</dbReference>
<dbReference type="InterPro" id="IPR050397">
    <property type="entry name" value="Env_Response_Regulators"/>
</dbReference>
<evidence type="ECO:0000313" key="7">
    <source>
        <dbReference type="Proteomes" id="UP000054092"/>
    </source>
</evidence>
<proteinExistence type="predicted"/>
<dbReference type="InterPro" id="IPR014710">
    <property type="entry name" value="RmlC-like_jellyroll"/>
</dbReference>
<gene>
    <name evidence="6" type="ORF">XD94_0122</name>
</gene>
<dbReference type="CDD" id="cd00038">
    <property type="entry name" value="CAP_ED"/>
    <property type="match status" value="1"/>
</dbReference>
<dbReference type="SUPFAM" id="SSF46785">
    <property type="entry name" value="Winged helix' DNA-binding domain"/>
    <property type="match status" value="1"/>
</dbReference>
<evidence type="ECO:0000256" key="1">
    <source>
        <dbReference type="ARBA" id="ARBA00023015"/>
    </source>
</evidence>
<dbReference type="Gene3D" id="2.60.120.10">
    <property type="entry name" value="Jelly Rolls"/>
    <property type="match status" value="1"/>
</dbReference>
<feature type="domain" description="HTH crp-type" evidence="5">
    <location>
        <begin position="140"/>
        <end position="209"/>
    </location>
</feature>
<name>A0A101HSA2_9BACT</name>
<feature type="domain" description="Cyclic nucleotide-binding" evidence="4">
    <location>
        <begin position="7"/>
        <end position="106"/>
    </location>
</feature>
<dbReference type="PATRIC" id="fig|1184387.3.peg.414"/>
<dbReference type="Pfam" id="PF00027">
    <property type="entry name" value="cNMP_binding"/>
    <property type="match status" value="1"/>
</dbReference>
<reference evidence="7" key="1">
    <citation type="journal article" date="2015" name="MBio">
        <title>Genome-Resolved Metagenomic Analysis Reveals Roles for Candidate Phyla and Other Microbial Community Members in Biogeochemical Transformations in Oil Reservoirs.</title>
        <authorList>
            <person name="Hu P."/>
            <person name="Tom L."/>
            <person name="Singh A."/>
            <person name="Thomas B.C."/>
            <person name="Baker B.J."/>
            <person name="Piceno Y.M."/>
            <person name="Andersen G.L."/>
            <person name="Banfield J.F."/>
        </authorList>
    </citation>
    <scope>NUCLEOTIDE SEQUENCE [LARGE SCALE GENOMIC DNA]</scope>
</reference>
<dbReference type="PANTHER" id="PTHR24567">
    <property type="entry name" value="CRP FAMILY TRANSCRIPTIONAL REGULATORY PROTEIN"/>
    <property type="match status" value="1"/>
</dbReference>
<dbReference type="SMART" id="SM00419">
    <property type="entry name" value="HTH_CRP"/>
    <property type="match status" value="1"/>
</dbReference>
<protein>
    <submittedName>
        <fullName evidence="6">cAMP-binding protein</fullName>
    </submittedName>
</protein>
<dbReference type="InterPro" id="IPR036390">
    <property type="entry name" value="WH_DNA-bd_sf"/>
</dbReference>
<evidence type="ECO:0000256" key="3">
    <source>
        <dbReference type="ARBA" id="ARBA00023163"/>
    </source>
</evidence>
<dbReference type="SMART" id="SM00100">
    <property type="entry name" value="cNMP"/>
    <property type="match status" value="1"/>
</dbReference>
<dbReference type="AlphaFoldDB" id="A0A101HSA2"/>
<evidence type="ECO:0000256" key="2">
    <source>
        <dbReference type="ARBA" id="ARBA00023125"/>
    </source>
</evidence>
<dbReference type="PROSITE" id="PS51063">
    <property type="entry name" value="HTH_CRP_2"/>
    <property type="match status" value="1"/>
</dbReference>
<dbReference type="GO" id="GO:0003700">
    <property type="term" value="F:DNA-binding transcription factor activity"/>
    <property type="evidence" value="ECO:0007669"/>
    <property type="project" value="TreeGrafter"/>
</dbReference>
<dbReference type="InterPro" id="IPR000595">
    <property type="entry name" value="cNMP-bd_dom"/>
</dbReference>
<evidence type="ECO:0000313" key="6">
    <source>
        <dbReference type="EMBL" id="KUK82201.1"/>
    </source>
</evidence>
<evidence type="ECO:0000259" key="5">
    <source>
        <dbReference type="PROSITE" id="PS51063"/>
    </source>
</evidence>
<dbReference type="Proteomes" id="UP000054092">
    <property type="component" value="Unassembled WGS sequence"/>
</dbReference>
<dbReference type="PANTHER" id="PTHR24567:SF26">
    <property type="entry name" value="REGULATORY PROTEIN YEIL"/>
    <property type="match status" value="1"/>
</dbReference>
<dbReference type="PRINTS" id="PR00034">
    <property type="entry name" value="HTHCRP"/>
</dbReference>
<dbReference type="GO" id="GO:0003677">
    <property type="term" value="F:DNA binding"/>
    <property type="evidence" value="ECO:0007669"/>
    <property type="project" value="UniProtKB-KW"/>
</dbReference>
<keyword evidence="1" id="KW-0805">Transcription regulation</keyword>
<organism evidence="6 7">
    <name type="scientific">Mesotoga prima</name>
    <dbReference type="NCBI Taxonomy" id="1184387"/>
    <lineage>
        <taxon>Bacteria</taxon>
        <taxon>Thermotogati</taxon>
        <taxon>Thermotogota</taxon>
        <taxon>Thermotogae</taxon>
        <taxon>Kosmotogales</taxon>
        <taxon>Kosmotogaceae</taxon>
        <taxon>Mesotoga</taxon>
    </lineage>
</organism>
<keyword evidence="3" id="KW-0804">Transcription</keyword>
<dbReference type="Pfam" id="PF13545">
    <property type="entry name" value="HTH_Crp_2"/>
    <property type="match status" value="1"/>
</dbReference>
<dbReference type="SUPFAM" id="SSF51206">
    <property type="entry name" value="cAMP-binding domain-like"/>
    <property type="match status" value="1"/>
</dbReference>